<sequence>MTWLHSTQLDCFGLLCSGPVCCCLLSSAVVWLEERQVLRTSIVYDRTSVIFCSHIHIIYASPTPHKRVTRSWGSRLSCALLLWVSRPVTITLSHRMRCEALGSHVLFLSLRTVWQSWVVGRDDLRRRGDEGVSYFVVSTSSLVCVSVSFLSRLGSLVGDGCILCRFSSFQEARLRHEVRVCLSTHGHANSSSARWLAYFYLS</sequence>
<dbReference type="Proteomes" id="UP000241462">
    <property type="component" value="Unassembled WGS sequence"/>
</dbReference>
<evidence type="ECO:0000313" key="1">
    <source>
        <dbReference type="EMBL" id="PSR82701.1"/>
    </source>
</evidence>
<dbReference type="InParanoid" id="A0A2T3A4J9"/>
<protein>
    <submittedName>
        <fullName evidence="1">Uncharacterized protein</fullName>
    </submittedName>
</protein>
<dbReference type="EMBL" id="KZ678472">
    <property type="protein sequence ID" value="PSR82701.1"/>
    <property type="molecule type" value="Genomic_DNA"/>
</dbReference>
<organism evidence="1 2">
    <name type="scientific">Coniella lustricola</name>
    <dbReference type="NCBI Taxonomy" id="2025994"/>
    <lineage>
        <taxon>Eukaryota</taxon>
        <taxon>Fungi</taxon>
        <taxon>Dikarya</taxon>
        <taxon>Ascomycota</taxon>
        <taxon>Pezizomycotina</taxon>
        <taxon>Sordariomycetes</taxon>
        <taxon>Sordariomycetidae</taxon>
        <taxon>Diaporthales</taxon>
        <taxon>Schizoparmaceae</taxon>
        <taxon>Coniella</taxon>
    </lineage>
</organism>
<evidence type="ECO:0000313" key="2">
    <source>
        <dbReference type="Proteomes" id="UP000241462"/>
    </source>
</evidence>
<proteinExistence type="predicted"/>
<reference evidence="1 2" key="1">
    <citation type="journal article" date="2018" name="Mycol. Prog.">
        <title>Coniella lustricola, a new species from submerged detritus.</title>
        <authorList>
            <person name="Raudabaugh D.B."/>
            <person name="Iturriaga T."/>
            <person name="Carver A."/>
            <person name="Mondo S."/>
            <person name="Pangilinan J."/>
            <person name="Lipzen A."/>
            <person name="He G."/>
            <person name="Amirebrahimi M."/>
            <person name="Grigoriev I.V."/>
            <person name="Miller A.N."/>
        </authorList>
    </citation>
    <scope>NUCLEOTIDE SEQUENCE [LARGE SCALE GENOMIC DNA]</scope>
    <source>
        <strain evidence="1 2">B22-T-1</strain>
    </source>
</reference>
<accession>A0A2T3A4J9</accession>
<keyword evidence="2" id="KW-1185">Reference proteome</keyword>
<gene>
    <name evidence="1" type="ORF">BD289DRAFT_9551</name>
</gene>
<name>A0A2T3A4J9_9PEZI</name>
<dbReference type="AlphaFoldDB" id="A0A2T3A4J9"/>